<dbReference type="InterPro" id="IPR036181">
    <property type="entry name" value="MIT_dom_sf"/>
</dbReference>
<evidence type="ECO:0000313" key="2">
    <source>
        <dbReference type="Proteomes" id="UP000239366"/>
    </source>
</evidence>
<dbReference type="Proteomes" id="UP000239366">
    <property type="component" value="Unassembled WGS sequence"/>
</dbReference>
<organism evidence="1 2">
    <name type="scientific">Aureicoccus marinus</name>
    <dbReference type="NCBI Taxonomy" id="754435"/>
    <lineage>
        <taxon>Bacteria</taxon>
        <taxon>Pseudomonadati</taxon>
        <taxon>Bacteroidota</taxon>
        <taxon>Flavobacteriia</taxon>
        <taxon>Flavobacteriales</taxon>
        <taxon>Flavobacteriaceae</taxon>
        <taxon>Aureicoccus</taxon>
    </lineage>
</organism>
<dbReference type="EMBL" id="MQVX01000001">
    <property type="protein sequence ID" value="PQJ16349.1"/>
    <property type="molecule type" value="Genomic_DNA"/>
</dbReference>
<dbReference type="SUPFAM" id="SSF116846">
    <property type="entry name" value="MIT domain"/>
    <property type="match status" value="1"/>
</dbReference>
<reference evidence="2" key="1">
    <citation type="submission" date="2016-11" db="EMBL/GenBank/DDBJ databases">
        <title>Trade-off between light-utilization and light-protection in marine flavobacteria.</title>
        <authorList>
            <person name="Kumagai Y."/>
            <person name="Yoshizawa S."/>
            <person name="Kogure K."/>
        </authorList>
    </citation>
    <scope>NUCLEOTIDE SEQUENCE [LARGE SCALE GENOMIC DNA]</scope>
    <source>
        <strain evidence="2">SG-18</strain>
    </source>
</reference>
<accession>A0A2S7T8U8</accession>
<dbReference type="AlphaFoldDB" id="A0A2S7T8U8"/>
<comment type="caution">
    <text evidence="1">The sequence shown here is derived from an EMBL/GenBank/DDBJ whole genome shotgun (WGS) entry which is preliminary data.</text>
</comment>
<protein>
    <submittedName>
        <fullName evidence="1">Uncharacterized protein</fullName>
    </submittedName>
</protein>
<keyword evidence="2" id="KW-1185">Reference proteome</keyword>
<name>A0A2S7T8U8_9FLAO</name>
<evidence type="ECO:0000313" key="1">
    <source>
        <dbReference type="EMBL" id="PQJ16349.1"/>
    </source>
</evidence>
<gene>
    <name evidence="1" type="ORF">BST99_12040</name>
</gene>
<dbReference type="RefSeq" id="WP_105002021.1">
    <property type="nucleotide sequence ID" value="NZ_MQVX01000001.1"/>
</dbReference>
<sequence>MTTGNGGNGAIPPAGENPVDYSQYSLYQLVSLLQRHVTDIIGQTSGLPDATNTNPLGTLKQSLNELALSLSTQNKKLFNGSNPSFLIDKVTYVVNQLDTQETTLQNWEREKNKHSSRIWEVLIELMKRVPKTDDVLLPSAENAHFDHMDTIRRRAKGLSYDPNEKDDYLTFLYKLLADELGSNKKVNAELIPKKEKTVRRYVDTFLISAEFRQPDMVKDAAKRDRQTSGAIGHLRDQLDGQIHRTYQNAAKISEEGVNLENKNKVREALNKYRQANKILEPIMNKKDEYRELYDFNFDRIKFCEQKYQSSKPRSFFGLFSWI</sequence>
<proteinExistence type="predicted"/>